<feature type="domain" description="Amidohydrolase-related" evidence="3">
    <location>
        <begin position="418"/>
        <end position="514"/>
    </location>
</feature>
<feature type="compositionally biased region" description="Low complexity" evidence="1">
    <location>
        <begin position="1"/>
        <end position="13"/>
    </location>
</feature>
<dbReference type="RefSeq" id="WP_128218025.1">
    <property type="nucleotide sequence ID" value="NZ_RBZY01000033.1"/>
</dbReference>
<evidence type="ECO:0000256" key="2">
    <source>
        <dbReference type="SAM" id="Phobius"/>
    </source>
</evidence>
<dbReference type="Proteomes" id="UP000285970">
    <property type="component" value="Unassembled WGS sequence"/>
</dbReference>
<dbReference type="OrthoDB" id="3173428at2"/>
<dbReference type="PROSITE" id="PS51318">
    <property type="entry name" value="TAT"/>
    <property type="match status" value="1"/>
</dbReference>
<evidence type="ECO:0000313" key="5">
    <source>
        <dbReference type="Proteomes" id="UP000285970"/>
    </source>
</evidence>
<dbReference type="PANTHER" id="PTHR43135">
    <property type="entry name" value="ALPHA-D-RIBOSE 1-METHYLPHOSPHONATE 5-TRIPHOSPHATE DIPHOSPHATASE"/>
    <property type="match status" value="1"/>
</dbReference>
<comment type="caution">
    <text evidence="4">The sequence shown here is derived from an EMBL/GenBank/DDBJ whole genome shotgun (WGS) entry which is preliminary data.</text>
</comment>
<dbReference type="InterPro" id="IPR006680">
    <property type="entry name" value="Amidohydro-rel"/>
</dbReference>
<dbReference type="Pfam" id="PF01979">
    <property type="entry name" value="Amidohydro_1"/>
    <property type="match status" value="1"/>
</dbReference>
<proteinExistence type="predicted"/>
<feature type="transmembrane region" description="Helical" evidence="2">
    <location>
        <begin position="29"/>
        <end position="51"/>
    </location>
</feature>
<evidence type="ECO:0000256" key="1">
    <source>
        <dbReference type="SAM" id="MobiDB-lite"/>
    </source>
</evidence>
<feature type="region of interest" description="Disordered" evidence="1">
    <location>
        <begin position="1"/>
        <end position="24"/>
    </location>
</feature>
<accession>A0A3S3LDF4</accession>
<keyword evidence="2" id="KW-0812">Transmembrane</keyword>
<protein>
    <recommendedName>
        <fullName evidence="3">Amidohydrolase-related domain-containing protein</fullName>
    </recommendedName>
</protein>
<dbReference type="Gene3D" id="3.20.20.140">
    <property type="entry name" value="Metal-dependent hydrolases"/>
    <property type="match status" value="1"/>
</dbReference>
<dbReference type="InterPro" id="IPR051781">
    <property type="entry name" value="Metallo-dep_Hydrolase"/>
</dbReference>
<dbReference type="EMBL" id="RBZY01000033">
    <property type="protein sequence ID" value="RWR18168.1"/>
    <property type="molecule type" value="Genomic_DNA"/>
</dbReference>
<name>A0A3S3LDF4_9MICO</name>
<evidence type="ECO:0000313" key="4">
    <source>
        <dbReference type="EMBL" id="RWR18168.1"/>
    </source>
</evidence>
<dbReference type="InterPro" id="IPR006311">
    <property type="entry name" value="TAT_signal"/>
</dbReference>
<dbReference type="SUPFAM" id="SSF51338">
    <property type="entry name" value="Composite domain of metallo-dependent hydrolases"/>
    <property type="match status" value="1"/>
</dbReference>
<dbReference type="AlphaFoldDB" id="A0A3S3LDF4"/>
<dbReference type="InterPro" id="IPR011059">
    <property type="entry name" value="Metal-dep_hydrolase_composite"/>
</dbReference>
<dbReference type="InterPro" id="IPR032466">
    <property type="entry name" value="Metal_Hydrolase"/>
</dbReference>
<evidence type="ECO:0000259" key="3">
    <source>
        <dbReference type="Pfam" id="PF01979"/>
    </source>
</evidence>
<keyword evidence="2" id="KW-1133">Transmembrane helix</keyword>
<organism evidence="4 5">
    <name type="scientific">Microbacterium enclense</name>
    <dbReference type="NCBI Taxonomy" id="993073"/>
    <lineage>
        <taxon>Bacteria</taxon>
        <taxon>Bacillati</taxon>
        <taxon>Actinomycetota</taxon>
        <taxon>Actinomycetes</taxon>
        <taxon>Micrococcales</taxon>
        <taxon>Microbacteriaceae</taxon>
        <taxon>Microbacterium</taxon>
    </lineage>
</organism>
<gene>
    <name evidence="4" type="ORF">D8Y23_10170</name>
</gene>
<keyword evidence="2" id="KW-0472">Membrane</keyword>
<dbReference type="Gene3D" id="2.30.40.10">
    <property type="entry name" value="Urease, subunit C, domain 1"/>
    <property type="match status" value="1"/>
</dbReference>
<dbReference type="GO" id="GO:0016810">
    <property type="term" value="F:hydrolase activity, acting on carbon-nitrogen (but not peptide) bonds"/>
    <property type="evidence" value="ECO:0007669"/>
    <property type="project" value="InterPro"/>
</dbReference>
<dbReference type="SUPFAM" id="SSF51556">
    <property type="entry name" value="Metallo-dependent hydrolases"/>
    <property type="match status" value="1"/>
</dbReference>
<dbReference type="Gene3D" id="3.40.50.10910">
    <property type="entry name" value="Amidohydrolase"/>
    <property type="match status" value="1"/>
</dbReference>
<sequence>MNTPSSDESASDATADHAGGRPRRTRRQFLWGAGLGALTAGAAVGVGMPVIHGLASTPPPPRTVAPAPGSLRIDHVTVVDPRDGSRRDDASILIRDGRIIAVGDVASLASDPNPPVVDGAGRFAVPGYNNMHTHALQAQNPALMMATMLAEGVTGMRQMLGTSEMLAHRAASRLPLSVHAPRLLAMPGDILTPFNAGSVDAVQKVIDAQYDGGADFIKMVLTDRDVFFAAIERAHARGLRIAGHLPESVLPSEASAAGFDSIEHFGASDGIWIETSSRREDLWAADETGLPVPAWIAGLPGVGEVYTATTAKNLINPAAFDSPEAVAFKREAVQAFDEGAARALAATFVQNDTWHAPTLVRLRTQYLMDDAEYEDDPWLTLMTQDVRRDYDDVLTTFRDLPDVVRESYREVYDAVLRVTKILHDEGVPMMAATDGQGKAPGQRLQLEFQELAKAGIPPLDVLRMATTAPARYLGRTATMGVIAPGADADLLLLATDPTVDVAALGSITAVVRDGHHLPIEDLDALIERLAEQPGEGSVLGFTEGTAYRCC</sequence>
<dbReference type="PANTHER" id="PTHR43135:SF3">
    <property type="entry name" value="ALPHA-D-RIBOSE 1-METHYLPHOSPHONATE 5-TRIPHOSPHATE DIPHOSPHATASE"/>
    <property type="match status" value="1"/>
</dbReference>
<reference evidence="4 5" key="1">
    <citation type="journal article" date="2018" name="Front. Microbiol.">
        <title>Novel Insights Into Bacterial Dimethylsulfoniopropionate Catabolism in the East China Sea.</title>
        <authorList>
            <person name="Liu J."/>
            <person name="Liu J."/>
            <person name="Zhang S.H."/>
            <person name="Liang J."/>
            <person name="Lin H."/>
            <person name="Song D."/>
            <person name="Yang G.P."/>
            <person name="Todd J.D."/>
            <person name="Zhang X.H."/>
        </authorList>
    </citation>
    <scope>NUCLEOTIDE SEQUENCE [LARGE SCALE GENOMIC DNA]</scope>
    <source>
        <strain evidence="4 5">ZYFD042</strain>
    </source>
</reference>